<organism evidence="1 2">
    <name type="scientific">Sporolactobacillus inulinus</name>
    <dbReference type="NCBI Taxonomy" id="2078"/>
    <lineage>
        <taxon>Bacteria</taxon>
        <taxon>Bacillati</taxon>
        <taxon>Bacillota</taxon>
        <taxon>Bacilli</taxon>
        <taxon>Bacillales</taxon>
        <taxon>Sporolactobacillaceae</taxon>
        <taxon>Sporolactobacillus</taxon>
    </lineage>
</organism>
<gene>
    <name evidence="1" type="ORF">NBRC111894_3598</name>
</gene>
<evidence type="ECO:0000313" key="2">
    <source>
        <dbReference type="Proteomes" id="UP000319716"/>
    </source>
</evidence>
<sequence length="41" mass="4898">MRSPEYSVTGLDPKHFEDAVILSLLIDLYRYDQWKRSENPD</sequence>
<evidence type="ECO:0000313" key="1">
    <source>
        <dbReference type="EMBL" id="GAY78044.1"/>
    </source>
</evidence>
<accession>A0A4Y1ZGL1</accession>
<dbReference type="AlphaFoldDB" id="A0A4Y1ZGL1"/>
<proteinExistence type="predicted"/>
<comment type="caution">
    <text evidence="1">The sequence shown here is derived from an EMBL/GenBank/DDBJ whole genome shotgun (WGS) entry which is preliminary data.</text>
</comment>
<name>A0A4Y1ZGL1_9BACL</name>
<dbReference type="EMBL" id="BEXB01000038">
    <property type="protein sequence ID" value="GAY78044.1"/>
    <property type="molecule type" value="Genomic_DNA"/>
</dbReference>
<reference evidence="1 2" key="1">
    <citation type="submission" date="2017-11" db="EMBL/GenBank/DDBJ databases">
        <title>Draft Genome Sequence of Sporolactobacillus inulinus NBRC 111894 Isolated from Koso, a Japanese Sugar-Vegetable Fermented Beverage.</title>
        <authorList>
            <person name="Chiou T.Y."/>
            <person name="Oshima K."/>
            <person name="Suda W."/>
            <person name="Hattori M."/>
            <person name="Takahashi T."/>
        </authorList>
    </citation>
    <scope>NUCLEOTIDE SEQUENCE [LARGE SCALE GENOMIC DNA]</scope>
    <source>
        <strain evidence="1 2">NBRC111894</strain>
    </source>
</reference>
<dbReference type="Proteomes" id="UP000319716">
    <property type="component" value="Unassembled WGS sequence"/>
</dbReference>
<protein>
    <submittedName>
        <fullName evidence="1">Uncharacterized protein</fullName>
    </submittedName>
</protein>